<evidence type="ECO:0000256" key="1">
    <source>
        <dbReference type="SAM" id="Coils"/>
    </source>
</evidence>
<proteinExistence type="predicted"/>
<protein>
    <submittedName>
        <fullName evidence="2">Uncharacterized protein</fullName>
    </submittedName>
</protein>
<accession>A0A1Y5P199</accession>
<gene>
    <name evidence="2" type="ORF">MHPYR_110017</name>
</gene>
<dbReference type="AlphaFoldDB" id="A0A1Y5P199"/>
<reference evidence="2" key="1">
    <citation type="submission" date="2016-03" db="EMBL/GenBank/DDBJ databases">
        <authorList>
            <person name="Ploux O."/>
        </authorList>
    </citation>
    <scope>NUCLEOTIDE SEQUENCE</scope>
    <source>
        <strain evidence="2">UC10</strain>
    </source>
</reference>
<organism evidence="2">
    <name type="scientific">uncultured Mycobacterium sp</name>
    <dbReference type="NCBI Taxonomy" id="171292"/>
    <lineage>
        <taxon>Bacteria</taxon>
        <taxon>Bacillati</taxon>
        <taxon>Actinomycetota</taxon>
        <taxon>Actinomycetes</taxon>
        <taxon>Mycobacteriales</taxon>
        <taxon>Mycobacteriaceae</taxon>
        <taxon>Mycobacterium</taxon>
        <taxon>environmental samples</taxon>
    </lineage>
</organism>
<dbReference type="EMBL" id="FLQS01000003">
    <property type="protein sequence ID" value="SBS71330.1"/>
    <property type="molecule type" value="Genomic_DNA"/>
</dbReference>
<evidence type="ECO:0000313" key="2">
    <source>
        <dbReference type="EMBL" id="SBS71330.1"/>
    </source>
</evidence>
<keyword evidence="1" id="KW-0175">Coiled coil</keyword>
<name>A0A1Y5P199_9MYCO</name>
<feature type="coiled-coil region" evidence="1">
    <location>
        <begin position="31"/>
        <end position="84"/>
    </location>
</feature>
<sequence>MSVVAVSPGAFDSWPSPSAHPADRAQAHLFEEILRRELDELEILAARIRSARSDRSEIRSRQDMQRFNARINQVRGLLDALQMRFSP</sequence>